<comment type="caution">
    <text evidence="2">The sequence shown here is derived from an EMBL/GenBank/DDBJ whole genome shotgun (WGS) entry which is preliminary data.</text>
</comment>
<sequence>MAYQWTRPEKFKRGVWSVAVAAVICVGAITGAQLKSDQQKGQAIKQFRETSTAEQVAILEAQKDHLTQQKLGLERKLESFKERVRERHEKGGKS</sequence>
<name>A0A014MXN4_9HYPO</name>
<dbReference type="HOGENOM" id="CLU_158092_2_1_1"/>
<evidence type="ECO:0000313" key="3">
    <source>
        <dbReference type="Proteomes" id="UP000030151"/>
    </source>
</evidence>
<dbReference type="EMBL" id="JELW01000053">
    <property type="protein sequence ID" value="EXU96227.1"/>
    <property type="molecule type" value="Genomic_DNA"/>
</dbReference>
<protein>
    <submittedName>
        <fullName evidence="2">Uncharacterized protein</fullName>
    </submittedName>
</protein>
<organism evidence="2 3">
    <name type="scientific">Metarhizium robertsii</name>
    <dbReference type="NCBI Taxonomy" id="568076"/>
    <lineage>
        <taxon>Eukaryota</taxon>
        <taxon>Fungi</taxon>
        <taxon>Dikarya</taxon>
        <taxon>Ascomycota</taxon>
        <taxon>Pezizomycotina</taxon>
        <taxon>Sordariomycetes</taxon>
        <taxon>Hypocreomycetidae</taxon>
        <taxon>Hypocreales</taxon>
        <taxon>Clavicipitaceae</taxon>
        <taxon>Metarhizium</taxon>
    </lineage>
</organism>
<feature type="coiled-coil region" evidence="1">
    <location>
        <begin position="56"/>
        <end position="83"/>
    </location>
</feature>
<gene>
    <name evidence="2" type="ORF">X797_010727</name>
</gene>
<dbReference type="AlphaFoldDB" id="A0A014MXN4"/>
<accession>A0A014MXN4</accession>
<reference evidence="2 3" key="1">
    <citation type="submission" date="2014-02" db="EMBL/GenBank/DDBJ databases">
        <title>The genome sequence of the entomopathogenic fungus Metarhizium robertsii ARSEF 2575.</title>
        <authorList>
            <person name="Giuliano Garisto Donzelli B."/>
            <person name="Roe B.A."/>
            <person name="Macmil S.L."/>
            <person name="Krasnoff S.B."/>
            <person name="Gibson D.M."/>
        </authorList>
    </citation>
    <scope>NUCLEOTIDE SEQUENCE [LARGE SCALE GENOMIC DNA]</scope>
    <source>
        <strain evidence="2 3">ARSEF 2575</strain>
    </source>
</reference>
<keyword evidence="1" id="KW-0175">Coiled coil</keyword>
<evidence type="ECO:0000313" key="2">
    <source>
        <dbReference type="EMBL" id="EXU96227.1"/>
    </source>
</evidence>
<proteinExistence type="predicted"/>
<dbReference type="OrthoDB" id="5428081at2759"/>
<evidence type="ECO:0000256" key="1">
    <source>
        <dbReference type="SAM" id="Coils"/>
    </source>
</evidence>
<dbReference type="Proteomes" id="UP000030151">
    <property type="component" value="Unassembled WGS sequence"/>
</dbReference>